<sequence length="80" mass="8906">MTIATENVCPAGGQHESIVTADYRTEMGGTWGGELTFRVWLKSILSFWDSVVKGKEETQERKSFSITLCRKCSTLFGVAK</sequence>
<proteinExistence type="predicted"/>
<organism evidence="1">
    <name type="scientific">marine sediment metagenome</name>
    <dbReference type="NCBI Taxonomy" id="412755"/>
    <lineage>
        <taxon>unclassified sequences</taxon>
        <taxon>metagenomes</taxon>
        <taxon>ecological metagenomes</taxon>
    </lineage>
</organism>
<protein>
    <submittedName>
        <fullName evidence="1">Uncharacterized protein</fullName>
    </submittedName>
</protein>
<accession>A0A0F9DRW6</accession>
<evidence type="ECO:0000313" key="1">
    <source>
        <dbReference type="EMBL" id="KKL14678.1"/>
    </source>
</evidence>
<comment type="caution">
    <text evidence="1">The sequence shown here is derived from an EMBL/GenBank/DDBJ whole genome shotgun (WGS) entry which is preliminary data.</text>
</comment>
<name>A0A0F9DRW6_9ZZZZ</name>
<dbReference type="AlphaFoldDB" id="A0A0F9DRW6"/>
<dbReference type="EMBL" id="LAZR01040361">
    <property type="protein sequence ID" value="KKL14678.1"/>
    <property type="molecule type" value="Genomic_DNA"/>
</dbReference>
<gene>
    <name evidence="1" type="ORF">LCGC14_2513280</name>
</gene>
<reference evidence="1" key="1">
    <citation type="journal article" date="2015" name="Nature">
        <title>Complex archaea that bridge the gap between prokaryotes and eukaryotes.</title>
        <authorList>
            <person name="Spang A."/>
            <person name="Saw J.H."/>
            <person name="Jorgensen S.L."/>
            <person name="Zaremba-Niedzwiedzka K."/>
            <person name="Martijn J."/>
            <person name="Lind A.E."/>
            <person name="van Eijk R."/>
            <person name="Schleper C."/>
            <person name="Guy L."/>
            <person name="Ettema T.J."/>
        </authorList>
    </citation>
    <scope>NUCLEOTIDE SEQUENCE</scope>
</reference>